<accession>A0ABV4X9D5</accession>
<evidence type="ECO:0000256" key="2">
    <source>
        <dbReference type="SAM" id="Phobius"/>
    </source>
</evidence>
<dbReference type="Pfam" id="PF17195">
    <property type="entry name" value="DUF5132"/>
    <property type="match status" value="1"/>
</dbReference>
<feature type="transmembrane region" description="Helical" evidence="2">
    <location>
        <begin position="20"/>
        <end position="45"/>
    </location>
</feature>
<sequence length="105" mass="10724">MALMDDLLKGLALDKVISGGGVPGAVVGIGALLLAPVLIPVVAGAGKPVAKAVIKEGIKLYEKGKESFAEVGEVFEDLIAEAKAELAEDDKTSTNNQPQPIVVSD</sequence>
<dbReference type="RefSeq" id="WP_413272450.1">
    <property type="nucleotide sequence ID" value="NZ_JBHFNQ010000164.1"/>
</dbReference>
<dbReference type="Proteomes" id="UP001576774">
    <property type="component" value="Unassembled WGS sequence"/>
</dbReference>
<keyword evidence="2" id="KW-1133">Transmembrane helix</keyword>
<comment type="caution">
    <text evidence="3">The sequence shown here is derived from an EMBL/GenBank/DDBJ whole genome shotgun (WGS) entry which is preliminary data.</text>
</comment>
<reference evidence="3 4" key="1">
    <citation type="submission" date="2024-09" db="EMBL/GenBank/DDBJ databases">
        <title>Floridaenema gen nov. (Aerosakkonemataceae, Aerosakkonematales ord. nov., Cyanobacteria) from benthic tropical and subtropical fresh waters, with the description of four new species.</title>
        <authorList>
            <person name="Moretto J.A."/>
            <person name="Berthold D.E."/>
            <person name="Lefler F.W."/>
            <person name="Huang I.-S."/>
            <person name="Laughinghouse H. IV."/>
        </authorList>
    </citation>
    <scope>NUCLEOTIDE SEQUENCE [LARGE SCALE GENOMIC DNA]</scope>
    <source>
        <strain evidence="3 4">BLCC-F46</strain>
    </source>
</reference>
<dbReference type="EMBL" id="JBHFNQ010000164">
    <property type="protein sequence ID" value="MFB2879407.1"/>
    <property type="molecule type" value="Genomic_DNA"/>
</dbReference>
<organism evidence="3 4">
    <name type="scientific">Floridaenema aerugineum BLCC-F46</name>
    <dbReference type="NCBI Taxonomy" id="3153654"/>
    <lineage>
        <taxon>Bacteria</taxon>
        <taxon>Bacillati</taxon>
        <taxon>Cyanobacteriota</taxon>
        <taxon>Cyanophyceae</taxon>
        <taxon>Oscillatoriophycideae</taxon>
        <taxon>Aerosakkonematales</taxon>
        <taxon>Aerosakkonemataceae</taxon>
        <taxon>Floridanema</taxon>
        <taxon>Floridanema aerugineum</taxon>
    </lineage>
</organism>
<evidence type="ECO:0000313" key="4">
    <source>
        <dbReference type="Proteomes" id="UP001576774"/>
    </source>
</evidence>
<evidence type="ECO:0000256" key="1">
    <source>
        <dbReference type="SAM" id="MobiDB-lite"/>
    </source>
</evidence>
<name>A0ABV4X9D5_9CYAN</name>
<feature type="region of interest" description="Disordered" evidence="1">
    <location>
        <begin position="86"/>
        <end position="105"/>
    </location>
</feature>
<protein>
    <submittedName>
        <fullName evidence="3">DUF5132 domain-containing protein</fullName>
    </submittedName>
</protein>
<dbReference type="InterPro" id="IPR033456">
    <property type="entry name" value="DUF5132"/>
</dbReference>
<gene>
    <name evidence="3" type="ORF">ACE1CC_21345</name>
</gene>
<keyword evidence="2" id="KW-0472">Membrane</keyword>
<evidence type="ECO:0000313" key="3">
    <source>
        <dbReference type="EMBL" id="MFB2879407.1"/>
    </source>
</evidence>
<keyword evidence="4" id="KW-1185">Reference proteome</keyword>
<keyword evidence="2" id="KW-0812">Transmembrane</keyword>
<proteinExistence type="predicted"/>